<protein>
    <submittedName>
        <fullName evidence="1">Uncharacterized protein</fullName>
    </submittedName>
</protein>
<evidence type="ECO:0000313" key="2">
    <source>
        <dbReference type="Proteomes" id="UP000022447"/>
    </source>
</evidence>
<dbReference type="Proteomes" id="UP000022447">
    <property type="component" value="Unassembled WGS sequence"/>
</dbReference>
<dbReference type="AlphaFoldDB" id="X7EFK0"/>
<dbReference type="EMBL" id="JALZ01000009">
    <property type="protein sequence ID" value="ETX14722.1"/>
    <property type="molecule type" value="Genomic_DNA"/>
</dbReference>
<accession>X7EFK0</accession>
<sequence length="58" mass="5972">MTMSPLTRPARRHVDAGAALAVISALFLLVGVLALAIGAPPAPQGTLDWHGNSAVEIR</sequence>
<name>X7EFK0_9RHOB</name>
<proteinExistence type="predicted"/>
<reference evidence="1 2" key="1">
    <citation type="submission" date="2014-01" db="EMBL/GenBank/DDBJ databases">
        <title>Roseivivax halodurans JCM 10272 Genome Sequencing.</title>
        <authorList>
            <person name="Lai Q."/>
            <person name="Li G."/>
            <person name="Shao Z."/>
        </authorList>
    </citation>
    <scope>NUCLEOTIDE SEQUENCE [LARGE SCALE GENOMIC DNA]</scope>
    <source>
        <strain evidence="1 2">JCM 10272</strain>
    </source>
</reference>
<gene>
    <name evidence="1" type="ORF">OCH239_22190</name>
</gene>
<comment type="caution">
    <text evidence="1">The sequence shown here is derived from an EMBL/GenBank/DDBJ whole genome shotgun (WGS) entry which is preliminary data.</text>
</comment>
<organism evidence="1 2">
    <name type="scientific">Roseivivax halodurans JCM 10272</name>
    <dbReference type="NCBI Taxonomy" id="1449350"/>
    <lineage>
        <taxon>Bacteria</taxon>
        <taxon>Pseudomonadati</taxon>
        <taxon>Pseudomonadota</taxon>
        <taxon>Alphaproteobacteria</taxon>
        <taxon>Rhodobacterales</taxon>
        <taxon>Roseobacteraceae</taxon>
        <taxon>Roseivivax</taxon>
    </lineage>
</organism>
<evidence type="ECO:0000313" key="1">
    <source>
        <dbReference type="EMBL" id="ETX14722.1"/>
    </source>
</evidence>
<keyword evidence="2" id="KW-1185">Reference proteome</keyword>
<dbReference type="RefSeq" id="WP_157577849.1">
    <property type="nucleotide sequence ID" value="NZ_JALZ01000009.1"/>
</dbReference>